<keyword evidence="3" id="KW-1185">Reference proteome</keyword>
<dbReference type="Gene3D" id="3.10.310.10">
    <property type="entry name" value="Diaminopimelate Epimerase, Chain A, domain 1"/>
    <property type="match status" value="3"/>
</dbReference>
<dbReference type="PANTHER" id="PTHR33442:SF1">
    <property type="entry name" value="TRANS-3-HYDROXY-L-PROLINE DEHYDRATASE"/>
    <property type="match status" value="1"/>
</dbReference>
<gene>
    <name evidence="2" type="ORF">GCM10009001_28650</name>
</gene>
<dbReference type="Pfam" id="PF05544">
    <property type="entry name" value="Pro_racemase"/>
    <property type="match status" value="1"/>
</dbReference>
<sequence>MEADKMFTTIDTHVAGEPFRIIVHSLMTLNADVMELNQDTIDLNFKREKELLLNEPRGYQGMNGCIVLPSKVADYACLFVQHDNGTSFTYSGLVATVTALLETGNITKKEKNVYQIETTHGIYSITAIFEQQEVRSSCFESGECKVLSIDETCSIVQIDQSRDYLVYHLPDSIPGIDMENLLAISKWGKHTVTEAGKKHAFDGVILTESISRQNQAKVRSVTFKKDGTILRSPGADSTFAIFQLLLYESPAITTLENESIFGGTMTAALAAGTSHHFLMETEAYVTGIHQFIYDPTDPLEHGFLLK</sequence>
<comment type="similarity">
    <text evidence="1">Belongs to the proline racemase family.</text>
</comment>
<proteinExistence type="inferred from homology"/>
<accession>A0ABN1GE19</accession>
<dbReference type="SUPFAM" id="SSF54506">
    <property type="entry name" value="Diaminopimelate epimerase-like"/>
    <property type="match status" value="1"/>
</dbReference>
<organism evidence="2 3">
    <name type="scientific">Virgibacillus siamensis</name>
    <dbReference type="NCBI Taxonomy" id="480071"/>
    <lineage>
        <taxon>Bacteria</taxon>
        <taxon>Bacillati</taxon>
        <taxon>Bacillota</taxon>
        <taxon>Bacilli</taxon>
        <taxon>Bacillales</taxon>
        <taxon>Bacillaceae</taxon>
        <taxon>Virgibacillus</taxon>
    </lineage>
</organism>
<dbReference type="InterPro" id="IPR008794">
    <property type="entry name" value="Pro_racemase_fam"/>
</dbReference>
<dbReference type="RefSeq" id="WP_343814574.1">
    <property type="nucleotide sequence ID" value="NZ_BAAADS010000020.1"/>
</dbReference>
<reference evidence="2 3" key="1">
    <citation type="journal article" date="2019" name="Int. J. Syst. Evol. Microbiol.">
        <title>The Global Catalogue of Microorganisms (GCM) 10K type strain sequencing project: providing services to taxonomists for standard genome sequencing and annotation.</title>
        <authorList>
            <consortium name="The Broad Institute Genomics Platform"/>
            <consortium name="The Broad Institute Genome Sequencing Center for Infectious Disease"/>
            <person name="Wu L."/>
            <person name="Ma J."/>
        </authorList>
    </citation>
    <scope>NUCLEOTIDE SEQUENCE [LARGE SCALE GENOMIC DNA]</scope>
    <source>
        <strain evidence="2 3">JCM 15395</strain>
    </source>
</reference>
<evidence type="ECO:0000256" key="1">
    <source>
        <dbReference type="ARBA" id="ARBA00007529"/>
    </source>
</evidence>
<evidence type="ECO:0000313" key="3">
    <source>
        <dbReference type="Proteomes" id="UP001500866"/>
    </source>
</evidence>
<comment type="caution">
    <text evidence="2">The sequence shown here is derived from an EMBL/GenBank/DDBJ whole genome shotgun (WGS) entry which is preliminary data.</text>
</comment>
<dbReference type="Proteomes" id="UP001500866">
    <property type="component" value="Unassembled WGS sequence"/>
</dbReference>
<name>A0ABN1GE19_9BACI</name>
<dbReference type="EMBL" id="BAAADS010000020">
    <property type="protein sequence ID" value="GAA0609519.1"/>
    <property type="molecule type" value="Genomic_DNA"/>
</dbReference>
<protein>
    <submittedName>
        <fullName evidence="2">Proline racemase family protein</fullName>
    </submittedName>
</protein>
<dbReference type="PANTHER" id="PTHR33442">
    <property type="entry name" value="TRANS-3-HYDROXY-L-PROLINE DEHYDRATASE"/>
    <property type="match status" value="1"/>
</dbReference>
<evidence type="ECO:0000313" key="2">
    <source>
        <dbReference type="EMBL" id="GAA0609519.1"/>
    </source>
</evidence>